<evidence type="ECO:0000313" key="5">
    <source>
        <dbReference type="Proteomes" id="UP001595907"/>
    </source>
</evidence>
<dbReference type="Pfam" id="PF13509">
    <property type="entry name" value="S1_2"/>
    <property type="match status" value="1"/>
</dbReference>
<dbReference type="InterPro" id="IPR039566">
    <property type="entry name" value="CvfB_S1_st"/>
</dbReference>
<feature type="domain" description="Conserved virulence factor B first S1" evidence="2">
    <location>
        <begin position="5"/>
        <end position="63"/>
    </location>
</feature>
<proteinExistence type="inferred from homology"/>
<evidence type="ECO:0000256" key="1">
    <source>
        <dbReference type="PIRNR" id="PIRNR012524"/>
    </source>
</evidence>
<dbReference type="EMBL" id="JBHSCZ010000001">
    <property type="protein sequence ID" value="MFC4262315.1"/>
    <property type="molecule type" value="Genomic_DNA"/>
</dbReference>
<dbReference type="InterPro" id="IPR040764">
    <property type="entry name" value="CvfB_WH"/>
</dbReference>
<dbReference type="Proteomes" id="UP001595907">
    <property type="component" value="Unassembled WGS sequence"/>
</dbReference>
<keyword evidence="5" id="KW-1185">Reference proteome</keyword>
<dbReference type="Gene3D" id="2.40.50.140">
    <property type="entry name" value="Nucleic acid-binding proteins"/>
    <property type="match status" value="1"/>
</dbReference>
<comment type="caution">
    <text evidence="4">The sequence shown here is derived from an EMBL/GenBank/DDBJ whole genome shotgun (WGS) entry which is preliminary data.</text>
</comment>
<organism evidence="4 5">
    <name type="scientific">Ferruginibacter yonginensis</name>
    <dbReference type="NCBI Taxonomy" id="1310416"/>
    <lineage>
        <taxon>Bacteria</taxon>
        <taxon>Pseudomonadati</taxon>
        <taxon>Bacteroidota</taxon>
        <taxon>Chitinophagia</taxon>
        <taxon>Chitinophagales</taxon>
        <taxon>Chitinophagaceae</taxon>
        <taxon>Ferruginibacter</taxon>
    </lineage>
</organism>
<dbReference type="PANTHER" id="PTHR37296:SF1">
    <property type="entry name" value="CONSERVED VIRULENCE FACTOR B"/>
    <property type="match status" value="1"/>
</dbReference>
<accession>A0ABV8QRP9</accession>
<dbReference type="PANTHER" id="PTHR37296">
    <property type="entry name" value="CONSERVED VIRULENCE FACTOR B"/>
    <property type="match status" value="1"/>
</dbReference>
<dbReference type="InterPro" id="IPR012340">
    <property type="entry name" value="NA-bd_OB-fold"/>
</dbReference>
<comment type="similarity">
    <text evidence="1">Belongs to the CvfB family.</text>
</comment>
<dbReference type="PIRSF" id="PIRSF012524">
    <property type="entry name" value="YitL_S1"/>
    <property type="match status" value="1"/>
</dbReference>
<reference evidence="5" key="1">
    <citation type="journal article" date="2019" name="Int. J. Syst. Evol. Microbiol.">
        <title>The Global Catalogue of Microorganisms (GCM) 10K type strain sequencing project: providing services to taxonomists for standard genome sequencing and annotation.</title>
        <authorList>
            <consortium name="The Broad Institute Genomics Platform"/>
            <consortium name="The Broad Institute Genome Sequencing Center for Infectious Disease"/>
            <person name="Wu L."/>
            <person name="Ma J."/>
        </authorList>
    </citation>
    <scope>NUCLEOTIDE SEQUENCE [LARGE SCALE GENOMIC DNA]</scope>
    <source>
        <strain evidence="5">CECT 8289</strain>
    </source>
</reference>
<sequence>MILAGQYNEMKVLRTVEFGVYLDDGNEGILLPKRFVPDGLVEGDTINVFVYHDSEDRLIATTQQPLGIVGDFVKLKAVSVTPLGAFLDWGLMKDLFVPKSQQITGMRPLGEYLVKIYRDEQTGRTAATERIEQFLNNDVLTVAEGDEVDMVVMRRTDIGYLMIINKQHTGVLHLNEVYRTIGVGDHFKGFVKKIYPDNRIDVVAGKKGYTRVEDETTKVLRLLKENDGYLPYNDKSDPEAIYLFFGMSKKTFKMTTGNLYKNRKISFEKTGIKLVED</sequence>
<dbReference type="InterPro" id="IPR036388">
    <property type="entry name" value="WH-like_DNA-bd_sf"/>
</dbReference>
<gene>
    <name evidence="4" type="ORF">ACFOWM_05475</name>
</gene>
<dbReference type="Gene3D" id="1.10.10.10">
    <property type="entry name" value="Winged helix-like DNA-binding domain superfamily/Winged helix DNA-binding domain"/>
    <property type="match status" value="1"/>
</dbReference>
<evidence type="ECO:0000313" key="4">
    <source>
        <dbReference type="EMBL" id="MFC4262315.1"/>
    </source>
</evidence>
<dbReference type="InterPro" id="IPR014464">
    <property type="entry name" value="CvfB_fam"/>
</dbReference>
<dbReference type="RefSeq" id="WP_379707672.1">
    <property type="nucleotide sequence ID" value="NZ_JBHSCZ010000001.1"/>
</dbReference>
<evidence type="ECO:0000259" key="2">
    <source>
        <dbReference type="Pfam" id="PF13509"/>
    </source>
</evidence>
<dbReference type="Pfam" id="PF17783">
    <property type="entry name" value="WHD_CvfB"/>
    <property type="match status" value="1"/>
</dbReference>
<evidence type="ECO:0000259" key="3">
    <source>
        <dbReference type="Pfam" id="PF17783"/>
    </source>
</evidence>
<feature type="domain" description="Conserved virulence factor B-like winged helix" evidence="3">
    <location>
        <begin position="218"/>
        <end position="274"/>
    </location>
</feature>
<name>A0ABV8QRP9_9BACT</name>
<protein>
    <submittedName>
        <fullName evidence="4">S1 RNA-binding domain-containing protein</fullName>
    </submittedName>
</protein>